<dbReference type="Proteomes" id="UP000263418">
    <property type="component" value="Chromosome 1"/>
</dbReference>
<evidence type="ECO:0000259" key="1">
    <source>
        <dbReference type="Pfam" id="PF20598"/>
    </source>
</evidence>
<accession>A0AAN1UC95</accession>
<reference evidence="2 3" key="1">
    <citation type="submission" date="2017-01" db="EMBL/GenBank/DDBJ databases">
        <title>Complete Genome Sequence of Vibrio vulnificus FORC_053.</title>
        <authorList>
            <consortium name="Food-borne Pathogen Omics Research Center"/>
            <person name="Chung H.Y."/>
            <person name="Na E.J."/>
            <person name="Song J.S."/>
            <person name="Kim H."/>
            <person name="Lee J.-H."/>
            <person name="Ryu S."/>
            <person name="Choi S.H."/>
        </authorList>
    </citation>
    <scope>NUCLEOTIDE SEQUENCE [LARGE SCALE GENOMIC DNA]</scope>
    <source>
        <strain evidence="2 3">FORC_053</strain>
    </source>
</reference>
<dbReference type="AlphaFoldDB" id="A0AAN1UC95"/>
<protein>
    <recommendedName>
        <fullName evidence="1">DUF6795 domain-containing protein</fullName>
    </recommendedName>
</protein>
<dbReference type="EMBL" id="CP019290">
    <property type="protein sequence ID" value="AXX60145.1"/>
    <property type="molecule type" value="Genomic_DNA"/>
</dbReference>
<feature type="domain" description="DUF6795" evidence="1">
    <location>
        <begin position="16"/>
        <end position="122"/>
    </location>
</feature>
<organism evidence="2 3">
    <name type="scientific">Vibrio vulnificus</name>
    <dbReference type="NCBI Taxonomy" id="672"/>
    <lineage>
        <taxon>Bacteria</taxon>
        <taxon>Pseudomonadati</taxon>
        <taxon>Pseudomonadota</taxon>
        <taxon>Gammaproteobacteria</taxon>
        <taxon>Vibrionales</taxon>
        <taxon>Vibrionaceae</taxon>
        <taxon>Vibrio</taxon>
    </lineage>
</organism>
<sequence>MFWPFQKYDVEMSSEVRGVIKLDGIPQAGLTISRELFYEGYKKGKTVVDDTQTNEKGEFSFPSMTIRSRLPGNIFGGSLKVYQQISVKCQSEKKEIWGAWAPIEGAKSIRWMLTHLHCELSHSKRIHEVDISPVEERRVPVHSIGDWNSPNINTYVYDQSTDTYIRYKKTPQS</sequence>
<evidence type="ECO:0000313" key="2">
    <source>
        <dbReference type="EMBL" id="AXX60145.1"/>
    </source>
</evidence>
<gene>
    <name evidence="2" type="ORF">FORC53_1806</name>
</gene>
<proteinExistence type="predicted"/>
<evidence type="ECO:0000313" key="3">
    <source>
        <dbReference type="Proteomes" id="UP000263418"/>
    </source>
</evidence>
<name>A0AAN1UC95_VIBVL</name>
<dbReference type="Pfam" id="PF20598">
    <property type="entry name" value="DUF6795"/>
    <property type="match status" value="1"/>
</dbReference>
<dbReference type="InterPro" id="IPR046474">
    <property type="entry name" value="DUF6795"/>
</dbReference>